<dbReference type="RefSeq" id="WP_213946564.1">
    <property type="nucleotide sequence ID" value="NZ_JAHCMY010000017.1"/>
</dbReference>
<feature type="domain" description="DUF5675" evidence="1">
    <location>
        <begin position="4"/>
        <end position="116"/>
    </location>
</feature>
<dbReference type="AlphaFoldDB" id="A0AAP2CJ58"/>
<dbReference type="EMBL" id="JAHCMY010000017">
    <property type="protein sequence ID" value="MBS9525706.1"/>
    <property type="molecule type" value="Genomic_DNA"/>
</dbReference>
<accession>A0AAP2CJ58</accession>
<sequence length="148" mass="16985">MKIHLEREYWPGGTNGTMTIEDFKLCHTIELPWKRNEKEFSCIPEGVYVLEKRFSDRHGWHIALKDVPGRSLILIHCANNAGKELKGCIAPVTKLKGEGIGLQSRHAFEKLKEMIYSVIDGGEEVILEIRSYPDAALNLVQYERSWMD</sequence>
<protein>
    <recommendedName>
        <fullName evidence="1">DUF5675 domain-containing protein</fullName>
    </recommendedName>
</protein>
<proteinExistence type="predicted"/>
<dbReference type="Pfam" id="PF18925">
    <property type="entry name" value="DUF5675"/>
    <property type="match status" value="1"/>
</dbReference>
<name>A0AAP2CJ58_9BACT</name>
<organism evidence="2 3">
    <name type="scientific">Litoribacter ruber</name>
    <dbReference type="NCBI Taxonomy" id="702568"/>
    <lineage>
        <taxon>Bacteria</taxon>
        <taxon>Pseudomonadati</taxon>
        <taxon>Bacteroidota</taxon>
        <taxon>Cytophagia</taxon>
        <taxon>Cytophagales</taxon>
        <taxon>Cyclobacteriaceae</taxon>
        <taxon>Litoribacter</taxon>
    </lineage>
</organism>
<dbReference type="Proteomes" id="UP001319104">
    <property type="component" value="Unassembled WGS sequence"/>
</dbReference>
<dbReference type="InterPro" id="IPR043732">
    <property type="entry name" value="DUF5675"/>
</dbReference>
<comment type="caution">
    <text evidence="2">The sequence shown here is derived from an EMBL/GenBank/DDBJ whole genome shotgun (WGS) entry which is preliminary data.</text>
</comment>
<evidence type="ECO:0000313" key="3">
    <source>
        <dbReference type="Proteomes" id="UP001319104"/>
    </source>
</evidence>
<keyword evidence="3" id="KW-1185">Reference proteome</keyword>
<evidence type="ECO:0000313" key="2">
    <source>
        <dbReference type="EMBL" id="MBS9525706.1"/>
    </source>
</evidence>
<reference evidence="2 3" key="1">
    <citation type="submission" date="2021-05" db="EMBL/GenBank/DDBJ databases">
        <authorList>
            <person name="Zhang Z.D."/>
            <person name="Osman G."/>
        </authorList>
    </citation>
    <scope>NUCLEOTIDE SEQUENCE [LARGE SCALE GENOMIC DNA]</scope>
    <source>
        <strain evidence="2 3">KCTC 32217</strain>
    </source>
</reference>
<evidence type="ECO:0000259" key="1">
    <source>
        <dbReference type="Pfam" id="PF18925"/>
    </source>
</evidence>
<gene>
    <name evidence="2" type="ORF">KI659_16930</name>
</gene>